<feature type="domain" description="TLDc" evidence="1">
    <location>
        <begin position="229"/>
        <end position="342"/>
    </location>
</feature>
<sequence>MQEFVECENYKTFKENLENFCEDTKQLENEISDQSYIRIHINEHEKDENYFQKELNERKEKIVLDEIALKDLKQLLEVIKTIKKSLHEICKLNDRYLLTSKTKFNQDVELIMTHFQPSTSQQQSSKKLKKNHQYSSTNFGAFKFPLEIHPTKRKINPEMISSIKKLDMNHLTADIIEQPQTARTAESKNGIEIEEKYKGKTLKQSTDILNSSSKLKPRRRSRSMASEISIIITTPKLKGIEMYYETLKQWNQAQSLNIIYDSSQRAFNKNEFTHLITNKSSLFFIFQTQSDLFGFYFGSSISSFDKYLSDDHHFIFTLQTSLSNIPTRWFPTAKRSKYILNVPLNSSPILLRVNYKGCLVIGYPDIEASEVLDIGSSYKNLKSDSFIGRNFSKFSIKNIIILQSQN</sequence>
<dbReference type="InterPro" id="IPR006571">
    <property type="entry name" value="TLDc_dom"/>
</dbReference>
<evidence type="ECO:0000313" key="2">
    <source>
        <dbReference type="EMBL" id="GAB1227615.1"/>
    </source>
</evidence>
<dbReference type="EMBL" id="BAAFRS010000346">
    <property type="protein sequence ID" value="GAB1227615.1"/>
    <property type="molecule type" value="Genomic_DNA"/>
</dbReference>
<organism evidence="2 3">
    <name type="scientific">Entamoeba nuttalli</name>
    <dbReference type="NCBI Taxonomy" id="412467"/>
    <lineage>
        <taxon>Eukaryota</taxon>
        <taxon>Amoebozoa</taxon>
        <taxon>Evosea</taxon>
        <taxon>Archamoebae</taxon>
        <taxon>Mastigamoebida</taxon>
        <taxon>Entamoebidae</taxon>
        <taxon>Entamoeba</taxon>
    </lineage>
</organism>
<evidence type="ECO:0000313" key="3">
    <source>
        <dbReference type="Proteomes" id="UP001628156"/>
    </source>
</evidence>
<comment type="caution">
    <text evidence="2">The sequence shown here is derived from an EMBL/GenBank/DDBJ whole genome shotgun (WGS) entry which is preliminary data.</text>
</comment>
<keyword evidence="3" id="KW-1185">Reference proteome</keyword>
<protein>
    <recommendedName>
        <fullName evidence="1">TLDc domain-containing protein</fullName>
    </recommendedName>
</protein>
<dbReference type="Pfam" id="PF07534">
    <property type="entry name" value="TLD"/>
    <property type="match status" value="1"/>
</dbReference>
<dbReference type="Proteomes" id="UP001628156">
    <property type="component" value="Unassembled WGS sequence"/>
</dbReference>
<proteinExistence type="predicted"/>
<reference evidence="2 3" key="1">
    <citation type="journal article" date="2019" name="PLoS Negl. Trop. Dis.">
        <title>Whole genome sequencing of Entamoeba nuttalli reveals mammalian host-related molecular signatures and a novel octapeptide-repeat surface protein.</title>
        <authorList>
            <person name="Tanaka M."/>
            <person name="Makiuchi T."/>
            <person name="Komiyama T."/>
            <person name="Shiina T."/>
            <person name="Osaki K."/>
            <person name="Tachibana H."/>
        </authorList>
    </citation>
    <scope>NUCLEOTIDE SEQUENCE [LARGE SCALE GENOMIC DNA]</scope>
    <source>
        <strain evidence="2 3">P19-061405</strain>
    </source>
</reference>
<name>A0ABQ0DXN0_9EUKA</name>
<evidence type="ECO:0000259" key="1">
    <source>
        <dbReference type="Pfam" id="PF07534"/>
    </source>
</evidence>
<accession>A0ABQ0DXN0</accession>
<gene>
    <name evidence="2" type="ORF">ENUP19_0346G0042</name>
</gene>